<accession>A0A9D4G235</accession>
<dbReference type="EMBL" id="JAIWYP010000006">
    <property type="protein sequence ID" value="KAH3807208.1"/>
    <property type="molecule type" value="Genomic_DNA"/>
</dbReference>
<reference evidence="2" key="1">
    <citation type="journal article" date="2019" name="bioRxiv">
        <title>The Genome of the Zebra Mussel, Dreissena polymorpha: A Resource for Invasive Species Research.</title>
        <authorList>
            <person name="McCartney M.A."/>
            <person name="Auch B."/>
            <person name="Kono T."/>
            <person name="Mallez S."/>
            <person name="Zhang Y."/>
            <person name="Obille A."/>
            <person name="Becker A."/>
            <person name="Abrahante J.E."/>
            <person name="Garbe J."/>
            <person name="Badalamenti J.P."/>
            <person name="Herman A."/>
            <person name="Mangelson H."/>
            <person name="Liachko I."/>
            <person name="Sullivan S."/>
            <person name="Sone E.D."/>
            <person name="Koren S."/>
            <person name="Silverstein K.A.T."/>
            <person name="Beckman K.B."/>
            <person name="Gohl D.M."/>
        </authorList>
    </citation>
    <scope>NUCLEOTIDE SEQUENCE</scope>
    <source>
        <strain evidence="2">Duluth1</strain>
        <tissue evidence="2">Whole animal</tissue>
    </source>
</reference>
<reference evidence="2" key="2">
    <citation type="submission" date="2020-11" db="EMBL/GenBank/DDBJ databases">
        <authorList>
            <person name="McCartney M.A."/>
            <person name="Auch B."/>
            <person name="Kono T."/>
            <person name="Mallez S."/>
            <person name="Becker A."/>
            <person name="Gohl D.M."/>
            <person name="Silverstein K.A.T."/>
            <person name="Koren S."/>
            <person name="Bechman K.B."/>
            <person name="Herman A."/>
            <person name="Abrahante J.E."/>
            <person name="Garbe J."/>
        </authorList>
    </citation>
    <scope>NUCLEOTIDE SEQUENCE</scope>
    <source>
        <strain evidence="2">Duluth1</strain>
        <tissue evidence="2">Whole animal</tissue>
    </source>
</reference>
<keyword evidence="1" id="KW-0732">Signal</keyword>
<protein>
    <submittedName>
        <fullName evidence="2">Uncharacterized protein</fullName>
    </submittedName>
</protein>
<evidence type="ECO:0000256" key="1">
    <source>
        <dbReference type="SAM" id="SignalP"/>
    </source>
</evidence>
<feature type="signal peptide" evidence="1">
    <location>
        <begin position="1"/>
        <end position="20"/>
    </location>
</feature>
<evidence type="ECO:0000313" key="2">
    <source>
        <dbReference type="EMBL" id="KAH3807208.1"/>
    </source>
</evidence>
<keyword evidence="3" id="KW-1185">Reference proteome</keyword>
<dbReference type="AlphaFoldDB" id="A0A9D4G235"/>
<sequence>MPRVCLLLALACAFVRGTQGQWPLGSTFYRTMSELNQSTVYHKISLNTQERKAYIKIDIARAQEGILFGEGRVFVNSDGGLGYLYNFTDGSMMLYSLSPGSPPYGYMFHSGHASDFYWPALFGYTGPLGPDFYQLMSKLKSGGQVQIQTEMARAHEGIPFGEGRVFVTSDGGMGYLYNRIDEAIKH</sequence>
<comment type="caution">
    <text evidence="2">The sequence shown here is derived from an EMBL/GenBank/DDBJ whole genome shotgun (WGS) entry which is preliminary data.</text>
</comment>
<feature type="chain" id="PRO_5039131170" evidence="1">
    <location>
        <begin position="21"/>
        <end position="186"/>
    </location>
</feature>
<evidence type="ECO:0000313" key="3">
    <source>
        <dbReference type="Proteomes" id="UP000828390"/>
    </source>
</evidence>
<proteinExistence type="predicted"/>
<organism evidence="2 3">
    <name type="scientific">Dreissena polymorpha</name>
    <name type="common">Zebra mussel</name>
    <name type="synonym">Mytilus polymorpha</name>
    <dbReference type="NCBI Taxonomy" id="45954"/>
    <lineage>
        <taxon>Eukaryota</taxon>
        <taxon>Metazoa</taxon>
        <taxon>Spiralia</taxon>
        <taxon>Lophotrochozoa</taxon>
        <taxon>Mollusca</taxon>
        <taxon>Bivalvia</taxon>
        <taxon>Autobranchia</taxon>
        <taxon>Heteroconchia</taxon>
        <taxon>Euheterodonta</taxon>
        <taxon>Imparidentia</taxon>
        <taxon>Neoheterodontei</taxon>
        <taxon>Myida</taxon>
        <taxon>Dreissenoidea</taxon>
        <taxon>Dreissenidae</taxon>
        <taxon>Dreissena</taxon>
    </lineage>
</organism>
<dbReference type="Proteomes" id="UP000828390">
    <property type="component" value="Unassembled WGS sequence"/>
</dbReference>
<name>A0A9D4G235_DREPO</name>
<gene>
    <name evidence="2" type="ORF">DPMN_135543</name>
</gene>